<evidence type="ECO:0000259" key="3">
    <source>
        <dbReference type="SMART" id="SM01027"/>
    </source>
</evidence>
<dbReference type="Gene3D" id="3.40.50.10890">
    <property type="match status" value="1"/>
</dbReference>
<sequence>MGIKIGFYGGAGGVTGSCFLLNIRNTKILVDCGLFQGLESSKNQNSFPFDPKEISYLILTHAHIDHCGRLPLLVKEGFRGKIICTKPTSQIAKIMLLDAAKVMREHYKTLYKKSIKRGLDLPPPPLYDEYDVVESFNFFKINLNFNTPLILENKIKVLFKDAGHILGSCFVQIEDLETKQKITFSGDLGNKNKPIVKDFDYPLPTDFLCIETTYADRDHKSFEESKKELLEAILETFERGGNVFIPTFALERAQEILYTLREFYEQKLLPPCYVFLDSPLAIKATKIFKDNPEFFDEEAYKVFTQKDPFEFPYLTLTEDVEESKQINNVRSRAIIIAGNGTITGGRILHHLRNNIYRPECSLVFVGFQPKGTLGRLIVDGAKKIHIFSEELPVRLKVYTINGFSSHAGQKELLEWISRLDHVKKLFLVHGEPEKMEVFKKILLEKYPEKFDEIHIPALFEEMVLN</sequence>
<dbReference type="SMART" id="SM00849">
    <property type="entry name" value="Lactamase_B"/>
    <property type="match status" value="1"/>
</dbReference>
<dbReference type="SMART" id="SM01027">
    <property type="entry name" value="Beta-Casp"/>
    <property type="match status" value="1"/>
</dbReference>
<organism evidence="4 5">
    <name type="scientific">Thermodesulfobacterium commune DSM 2178</name>
    <dbReference type="NCBI Taxonomy" id="289377"/>
    <lineage>
        <taxon>Bacteria</taxon>
        <taxon>Pseudomonadati</taxon>
        <taxon>Thermodesulfobacteriota</taxon>
        <taxon>Thermodesulfobacteria</taxon>
        <taxon>Thermodesulfobacteriales</taxon>
        <taxon>Thermodesulfobacteriaceae</taxon>
        <taxon>Thermodesulfobacterium</taxon>
    </lineage>
</organism>
<proteinExistence type="predicted"/>
<dbReference type="InterPro" id="IPR011108">
    <property type="entry name" value="RMMBL"/>
</dbReference>
<dbReference type="HOGENOM" id="CLU_009673_5_2_0"/>
<dbReference type="KEGG" id="tcm:HL41_04250"/>
<keyword evidence="1" id="KW-0378">Hydrolase</keyword>
<feature type="domain" description="Beta-Casp" evidence="3">
    <location>
        <begin position="253"/>
        <end position="377"/>
    </location>
</feature>
<dbReference type="Pfam" id="PF10996">
    <property type="entry name" value="Beta-Casp"/>
    <property type="match status" value="1"/>
</dbReference>
<dbReference type="RefSeq" id="WP_200870722.1">
    <property type="nucleotide sequence ID" value="NZ_CP008796.1"/>
</dbReference>
<keyword evidence="5" id="KW-1185">Reference proteome</keyword>
<evidence type="ECO:0000313" key="5">
    <source>
        <dbReference type="Proteomes" id="UP000028481"/>
    </source>
</evidence>
<evidence type="ECO:0000259" key="2">
    <source>
        <dbReference type="SMART" id="SM00849"/>
    </source>
</evidence>
<evidence type="ECO:0000256" key="1">
    <source>
        <dbReference type="ARBA" id="ARBA00022801"/>
    </source>
</evidence>
<dbReference type="InterPro" id="IPR022712">
    <property type="entry name" value="Beta_Casp"/>
</dbReference>
<dbReference type="PaxDb" id="289377-HL41_04250"/>
<dbReference type="PROSITE" id="PS51257">
    <property type="entry name" value="PROKAR_LIPOPROTEIN"/>
    <property type="match status" value="1"/>
</dbReference>
<dbReference type="SUPFAM" id="SSF56281">
    <property type="entry name" value="Metallo-hydrolase/oxidoreductase"/>
    <property type="match status" value="1"/>
</dbReference>
<dbReference type="Pfam" id="PF00753">
    <property type="entry name" value="Lactamase_B"/>
    <property type="match status" value="1"/>
</dbReference>
<dbReference type="InterPro" id="IPR001279">
    <property type="entry name" value="Metallo-B-lactamas"/>
</dbReference>
<dbReference type="PANTHER" id="PTHR11203:SF37">
    <property type="entry name" value="INTEGRATOR COMPLEX SUBUNIT 11"/>
    <property type="match status" value="1"/>
</dbReference>
<evidence type="ECO:0000313" key="4">
    <source>
        <dbReference type="EMBL" id="AIH04043.1"/>
    </source>
</evidence>
<feature type="domain" description="Metallo-beta-lactamase" evidence="2">
    <location>
        <begin position="15"/>
        <end position="237"/>
    </location>
</feature>
<dbReference type="STRING" id="289377.HL41_04250"/>
<dbReference type="Proteomes" id="UP000028481">
    <property type="component" value="Chromosome"/>
</dbReference>
<dbReference type="Pfam" id="PF07521">
    <property type="entry name" value="RMMBL"/>
    <property type="match status" value="1"/>
</dbReference>
<dbReference type="InterPro" id="IPR036866">
    <property type="entry name" value="RibonucZ/Hydroxyglut_hydro"/>
</dbReference>
<dbReference type="EMBL" id="CP008796">
    <property type="protein sequence ID" value="AIH04043.1"/>
    <property type="molecule type" value="Genomic_DNA"/>
</dbReference>
<name>A0A075WUF7_9BACT</name>
<dbReference type="GO" id="GO:0004521">
    <property type="term" value="F:RNA endonuclease activity"/>
    <property type="evidence" value="ECO:0007669"/>
    <property type="project" value="TreeGrafter"/>
</dbReference>
<dbReference type="AlphaFoldDB" id="A0A075WUF7"/>
<dbReference type="InterPro" id="IPR050698">
    <property type="entry name" value="MBL"/>
</dbReference>
<accession>A0A075WUF7</accession>
<dbReference type="GO" id="GO:0016787">
    <property type="term" value="F:hydrolase activity"/>
    <property type="evidence" value="ECO:0007669"/>
    <property type="project" value="UniProtKB-KW"/>
</dbReference>
<reference evidence="4 5" key="1">
    <citation type="journal article" date="2015" name="Genome Announc.">
        <title>Genome Sequence of a Sulfate-Reducing Thermophilic Bacterium, Thermodesulfobacterium commune DSM 2178T (Phylum Thermodesulfobacteria).</title>
        <authorList>
            <person name="Bhatnagar S."/>
            <person name="Badger J.H."/>
            <person name="Madupu R."/>
            <person name="Khouri H.M."/>
            <person name="O'Connor E.M."/>
            <person name="Robb F.T."/>
            <person name="Ward N.L."/>
            <person name="Eisen J.A."/>
        </authorList>
    </citation>
    <scope>NUCLEOTIDE SEQUENCE [LARGE SCALE GENOMIC DNA]</scope>
    <source>
        <strain evidence="4 5">DSM 2178</strain>
    </source>
</reference>
<dbReference type="PANTHER" id="PTHR11203">
    <property type="entry name" value="CLEAVAGE AND POLYADENYLATION SPECIFICITY FACTOR FAMILY MEMBER"/>
    <property type="match status" value="1"/>
</dbReference>
<dbReference type="CDD" id="cd16295">
    <property type="entry name" value="TTHA0252-CPSF-like_MBL-fold"/>
    <property type="match status" value="1"/>
</dbReference>
<dbReference type="Gene3D" id="3.60.15.10">
    <property type="entry name" value="Ribonuclease Z/Hydroxyacylglutathione hydrolase-like"/>
    <property type="match status" value="1"/>
</dbReference>
<gene>
    <name evidence="4" type="ORF">HL41_04250</name>
</gene>
<protein>
    <submittedName>
        <fullName evidence="4">Beta-lactamase</fullName>
    </submittedName>
</protein>
<dbReference type="eggNOG" id="COG1236">
    <property type="taxonomic scope" value="Bacteria"/>
</dbReference>